<dbReference type="GeneID" id="90541697"/>
<protein>
    <submittedName>
        <fullName evidence="2">Uncharacterized protein</fullName>
    </submittedName>
</protein>
<dbReference type="KEGG" id="vnx:VNE69_06200"/>
<evidence type="ECO:0000313" key="3">
    <source>
        <dbReference type="Proteomes" id="UP001334084"/>
    </source>
</evidence>
<dbReference type="Proteomes" id="UP001334084">
    <property type="component" value="Chromosome 6"/>
</dbReference>
<proteinExistence type="predicted"/>
<dbReference type="AlphaFoldDB" id="A0AAX4JDA7"/>
<evidence type="ECO:0000256" key="1">
    <source>
        <dbReference type="SAM" id="MobiDB-lite"/>
    </source>
</evidence>
<reference evidence="2" key="1">
    <citation type="journal article" date="2024" name="BMC Genomics">
        <title>Functional annotation of a divergent genome using sequence and structure-based similarity.</title>
        <authorList>
            <person name="Svedberg D."/>
            <person name="Winiger R.R."/>
            <person name="Berg A."/>
            <person name="Sharma H."/>
            <person name="Tellgren-Roth C."/>
            <person name="Debrunner-Vossbrinck B.A."/>
            <person name="Vossbrinck C.R."/>
            <person name="Barandun J."/>
        </authorList>
    </citation>
    <scope>NUCLEOTIDE SEQUENCE</scope>
    <source>
        <strain evidence="2">Illinois isolate</strain>
    </source>
</reference>
<name>A0AAX4JDA7_9MICR</name>
<keyword evidence="3" id="KW-1185">Reference proteome</keyword>
<sequence>MFQYIFLTICTRSFNQTDESQIAQSDSLAQYNQNKTSTYTLMDDKNLPFKKRKKLYVLCKATQSCHLKPVFLESNDTKDNLPEVDSGNKRIKSKDTSQINNNNNEKIHNSGDDWKLLVQTLERKIKEWNDEDNKVKDNNFIKVNAIKDMK</sequence>
<gene>
    <name evidence="2" type="ORF">VNE69_06200</name>
</gene>
<feature type="region of interest" description="Disordered" evidence="1">
    <location>
        <begin position="81"/>
        <end position="110"/>
    </location>
</feature>
<dbReference type="RefSeq" id="XP_065330032.1">
    <property type="nucleotide sequence ID" value="XM_065473960.1"/>
</dbReference>
<evidence type="ECO:0000313" key="2">
    <source>
        <dbReference type="EMBL" id="WUR03887.1"/>
    </source>
</evidence>
<organism evidence="2 3">
    <name type="scientific">Vairimorpha necatrix</name>
    <dbReference type="NCBI Taxonomy" id="6039"/>
    <lineage>
        <taxon>Eukaryota</taxon>
        <taxon>Fungi</taxon>
        <taxon>Fungi incertae sedis</taxon>
        <taxon>Microsporidia</taxon>
        <taxon>Nosematidae</taxon>
        <taxon>Vairimorpha</taxon>
    </lineage>
</organism>
<dbReference type="EMBL" id="CP142731">
    <property type="protein sequence ID" value="WUR03887.1"/>
    <property type="molecule type" value="Genomic_DNA"/>
</dbReference>
<accession>A0AAX4JDA7</accession>